<dbReference type="AlphaFoldDB" id="A0AAV6KGK6"/>
<dbReference type="InterPro" id="IPR008271">
    <property type="entry name" value="Ser/Thr_kinase_AS"/>
</dbReference>
<dbReference type="InterPro" id="IPR011009">
    <property type="entry name" value="Kinase-like_dom_sf"/>
</dbReference>
<evidence type="ECO:0000259" key="1">
    <source>
        <dbReference type="PROSITE" id="PS50011"/>
    </source>
</evidence>
<dbReference type="SUPFAM" id="SSF56112">
    <property type="entry name" value="Protein kinase-like (PK-like)"/>
    <property type="match status" value="1"/>
</dbReference>
<gene>
    <name evidence="2" type="ORF">RHGRI_009925</name>
</gene>
<protein>
    <recommendedName>
        <fullName evidence="1">Protein kinase domain-containing protein</fullName>
    </recommendedName>
</protein>
<dbReference type="InterPro" id="IPR000719">
    <property type="entry name" value="Prot_kinase_dom"/>
</dbReference>
<evidence type="ECO:0000313" key="3">
    <source>
        <dbReference type="Proteomes" id="UP000823749"/>
    </source>
</evidence>
<evidence type="ECO:0000313" key="2">
    <source>
        <dbReference type="EMBL" id="KAG5551671.1"/>
    </source>
</evidence>
<dbReference type="Proteomes" id="UP000823749">
    <property type="component" value="Chromosome 4"/>
</dbReference>
<dbReference type="GO" id="GO:0016020">
    <property type="term" value="C:membrane"/>
    <property type="evidence" value="ECO:0007669"/>
    <property type="project" value="TreeGrafter"/>
</dbReference>
<dbReference type="EMBL" id="JACTNZ010000004">
    <property type="protein sequence ID" value="KAG5551671.1"/>
    <property type="molecule type" value="Genomic_DNA"/>
</dbReference>
<dbReference type="GO" id="GO:0004672">
    <property type="term" value="F:protein kinase activity"/>
    <property type="evidence" value="ECO:0007669"/>
    <property type="project" value="InterPro"/>
</dbReference>
<dbReference type="Gene3D" id="1.10.510.10">
    <property type="entry name" value="Transferase(Phosphotransferase) domain 1"/>
    <property type="match status" value="1"/>
</dbReference>
<dbReference type="PANTHER" id="PTHR48055:SF55">
    <property type="entry name" value="PROTEIN KINASE DOMAIN-CONTAINING PROTEIN"/>
    <property type="match status" value="1"/>
</dbReference>
<dbReference type="Pfam" id="PF00069">
    <property type="entry name" value="Pkinase"/>
    <property type="match status" value="1"/>
</dbReference>
<dbReference type="PANTHER" id="PTHR48055">
    <property type="entry name" value="LEUCINE-RICH REPEAT RECEPTOR PROTEIN KINASE EMS1"/>
    <property type="match status" value="1"/>
</dbReference>
<dbReference type="PROSITE" id="PS00108">
    <property type="entry name" value="PROTEIN_KINASE_ST"/>
    <property type="match status" value="1"/>
</dbReference>
<dbReference type="PROSITE" id="PS50011">
    <property type="entry name" value="PROTEIN_KINASE_DOM"/>
    <property type="match status" value="1"/>
</dbReference>
<feature type="domain" description="Protein kinase" evidence="1">
    <location>
        <begin position="1"/>
        <end position="180"/>
    </location>
</feature>
<dbReference type="InterPro" id="IPR051564">
    <property type="entry name" value="LRR_receptor-like_kinase"/>
</dbReference>
<name>A0AAV6KGK6_9ERIC</name>
<proteinExistence type="predicted"/>
<keyword evidence="3" id="KW-1185">Reference proteome</keyword>
<organism evidence="2 3">
    <name type="scientific">Rhododendron griersonianum</name>
    <dbReference type="NCBI Taxonomy" id="479676"/>
    <lineage>
        <taxon>Eukaryota</taxon>
        <taxon>Viridiplantae</taxon>
        <taxon>Streptophyta</taxon>
        <taxon>Embryophyta</taxon>
        <taxon>Tracheophyta</taxon>
        <taxon>Spermatophyta</taxon>
        <taxon>Magnoliopsida</taxon>
        <taxon>eudicotyledons</taxon>
        <taxon>Gunneridae</taxon>
        <taxon>Pentapetalae</taxon>
        <taxon>asterids</taxon>
        <taxon>Ericales</taxon>
        <taxon>Ericaceae</taxon>
        <taxon>Ericoideae</taxon>
        <taxon>Rhodoreae</taxon>
        <taxon>Rhododendron</taxon>
    </lineage>
</organism>
<comment type="caution">
    <text evidence="2">The sequence shown here is derived from an EMBL/GenBank/DDBJ whole genome shotgun (WGS) entry which is preliminary data.</text>
</comment>
<dbReference type="SMART" id="SM00220">
    <property type="entry name" value="S_TKc"/>
    <property type="match status" value="1"/>
</dbReference>
<dbReference type="GO" id="GO:0005524">
    <property type="term" value="F:ATP binding"/>
    <property type="evidence" value="ECO:0007669"/>
    <property type="project" value="InterPro"/>
</dbReference>
<accession>A0AAV6KGK6</accession>
<reference evidence="2" key="1">
    <citation type="submission" date="2020-08" db="EMBL/GenBank/DDBJ databases">
        <title>Plant Genome Project.</title>
        <authorList>
            <person name="Zhang R.-G."/>
        </authorList>
    </citation>
    <scope>NUCLEOTIDE SEQUENCE</scope>
    <source>
        <strain evidence="2">WSP0</strain>
        <tissue evidence="2">Leaf</tissue>
    </source>
</reference>
<sequence>MDFQGNEFKALDNWLHPIPEANNGEREFVGLDLLQRVDIAIDVACALDYLHHQCEMPIIHRDLKPSNILLDGDMVAHVGDFGLARFRAELTTPSTSSSSTIKGTIGYAAPGIALPQRVMEIVDPMLLTEDTDGSKIMENLISLFKIGLACSTESPKDRMDINTALHELHLVKNNILKVSS</sequence>